<evidence type="ECO:0000313" key="9">
    <source>
        <dbReference type="Proteomes" id="UP001203852"/>
    </source>
</evidence>
<keyword evidence="4" id="KW-0804">Transcription</keyword>
<keyword evidence="3" id="KW-0238">DNA-binding</keyword>
<dbReference type="GO" id="GO:0003677">
    <property type="term" value="F:DNA binding"/>
    <property type="evidence" value="ECO:0007669"/>
    <property type="project" value="UniProtKB-KW"/>
</dbReference>
<evidence type="ECO:0000256" key="2">
    <source>
        <dbReference type="ARBA" id="ARBA00023015"/>
    </source>
</evidence>
<dbReference type="PROSITE" id="PS00463">
    <property type="entry name" value="ZN2_CY6_FUNGAL_1"/>
    <property type="match status" value="1"/>
</dbReference>
<dbReference type="GO" id="GO:0006351">
    <property type="term" value="P:DNA-templated transcription"/>
    <property type="evidence" value="ECO:0007669"/>
    <property type="project" value="InterPro"/>
</dbReference>
<dbReference type="GO" id="GO:0008270">
    <property type="term" value="F:zinc ion binding"/>
    <property type="evidence" value="ECO:0007669"/>
    <property type="project" value="InterPro"/>
</dbReference>
<evidence type="ECO:0000256" key="6">
    <source>
        <dbReference type="SAM" id="MobiDB-lite"/>
    </source>
</evidence>
<evidence type="ECO:0000256" key="3">
    <source>
        <dbReference type="ARBA" id="ARBA00023125"/>
    </source>
</evidence>
<feature type="domain" description="Zn(2)-C6 fungal-type" evidence="7">
    <location>
        <begin position="18"/>
        <end position="47"/>
    </location>
</feature>
<feature type="compositionally biased region" description="Polar residues" evidence="6">
    <location>
        <begin position="89"/>
        <end position="110"/>
    </location>
</feature>
<dbReference type="Pfam" id="PF04082">
    <property type="entry name" value="Fungal_trans"/>
    <property type="match status" value="1"/>
</dbReference>
<proteinExistence type="predicted"/>
<evidence type="ECO:0000256" key="4">
    <source>
        <dbReference type="ARBA" id="ARBA00023163"/>
    </source>
</evidence>
<dbReference type="SUPFAM" id="SSF57701">
    <property type="entry name" value="Zn2/Cys6 DNA-binding domain"/>
    <property type="match status" value="1"/>
</dbReference>
<evidence type="ECO:0000313" key="8">
    <source>
        <dbReference type="EMBL" id="KAI1618437.1"/>
    </source>
</evidence>
<accession>A0AAN6E735</accession>
<reference evidence="8" key="1">
    <citation type="journal article" date="2022" name="bioRxiv">
        <title>Deciphering the potential niche of two novel black yeast fungi from a biological soil crust based on their genomes, phenotypes, and melanin regulation.</title>
        <authorList>
            <consortium name="DOE Joint Genome Institute"/>
            <person name="Carr E.C."/>
            <person name="Barton Q."/>
            <person name="Grambo S."/>
            <person name="Sullivan M."/>
            <person name="Renfro C.M."/>
            <person name="Kuo A."/>
            <person name="Pangilinan J."/>
            <person name="Lipzen A."/>
            <person name="Keymanesh K."/>
            <person name="Savage E."/>
            <person name="Barry K."/>
            <person name="Grigoriev I.V."/>
            <person name="Riekhof W.R."/>
            <person name="Harris S.S."/>
        </authorList>
    </citation>
    <scope>NUCLEOTIDE SEQUENCE</scope>
    <source>
        <strain evidence="8">JF 03-4F</strain>
    </source>
</reference>
<keyword evidence="1" id="KW-0479">Metal-binding</keyword>
<evidence type="ECO:0000259" key="7">
    <source>
        <dbReference type="PROSITE" id="PS50048"/>
    </source>
</evidence>
<dbReference type="GO" id="GO:0000981">
    <property type="term" value="F:DNA-binding transcription factor activity, RNA polymerase II-specific"/>
    <property type="evidence" value="ECO:0007669"/>
    <property type="project" value="InterPro"/>
</dbReference>
<dbReference type="InterPro" id="IPR036864">
    <property type="entry name" value="Zn2-C6_fun-type_DNA-bd_sf"/>
</dbReference>
<dbReference type="CDD" id="cd00067">
    <property type="entry name" value="GAL4"/>
    <property type="match status" value="1"/>
</dbReference>
<dbReference type="PANTHER" id="PTHR46910:SF5">
    <property type="entry name" value="ZN(II)2CYS6 TRANSCRIPTION FACTOR (EUROFUNG)"/>
    <property type="match status" value="1"/>
</dbReference>
<dbReference type="Gene3D" id="4.10.240.10">
    <property type="entry name" value="Zn(2)-C6 fungal-type DNA-binding domain"/>
    <property type="match status" value="1"/>
</dbReference>
<comment type="caution">
    <text evidence="8">The sequence shown here is derived from an EMBL/GenBank/DDBJ whole genome shotgun (WGS) entry which is preliminary data.</text>
</comment>
<dbReference type="AlphaFoldDB" id="A0AAN6E735"/>
<dbReference type="PANTHER" id="PTHR46910">
    <property type="entry name" value="TRANSCRIPTION FACTOR PDR1"/>
    <property type="match status" value="1"/>
</dbReference>
<gene>
    <name evidence="8" type="ORF">EDD36DRAFT_31528</name>
</gene>
<dbReference type="SMART" id="SM00066">
    <property type="entry name" value="GAL4"/>
    <property type="match status" value="1"/>
</dbReference>
<keyword evidence="2" id="KW-0805">Transcription regulation</keyword>
<keyword evidence="5" id="KW-0539">Nucleus</keyword>
<name>A0AAN6E735_9EURO</name>
<protein>
    <recommendedName>
        <fullName evidence="7">Zn(2)-C6 fungal-type domain-containing protein</fullName>
    </recommendedName>
</protein>
<dbReference type="SMART" id="SM00906">
    <property type="entry name" value="Fungal_trans"/>
    <property type="match status" value="1"/>
</dbReference>
<dbReference type="CDD" id="cd12148">
    <property type="entry name" value="fungal_TF_MHR"/>
    <property type="match status" value="1"/>
</dbReference>
<dbReference type="PROSITE" id="PS50048">
    <property type="entry name" value="ZN2_CY6_FUNGAL_2"/>
    <property type="match status" value="1"/>
</dbReference>
<feature type="region of interest" description="Disordered" evidence="6">
    <location>
        <begin position="83"/>
        <end position="110"/>
    </location>
</feature>
<evidence type="ECO:0000256" key="5">
    <source>
        <dbReference type="ARBA" id="ARBA00023242"/>
    </source>
</evidence>
<dbReference type="Proteomes" id="UP001203852">
    <property type="component" value="Unassembled WGS sequence"/>
</dbReference>
<dbReference type="InterPro" id="IPR001138">
    <property type="entry name" value="Zn2Cys6_DnaBD"/>
</dbReference>
<evidence type="ECO:0000256" key="1">
    <source>
        <dbReference type="ARBA" id="ARBA00022723"/>
    </source>
</evidence>
<dbReference type="InterPro" id="IPR007219">
    <property type="entry name" value="XnlR_reg_dom"/>
</dbReference>
<organism evidence="8 9">
    <name type="scientific">Exophiala viscosa</name>
    <dbReference type="NCBI Taxonomy" id="2486360"/>
    <lineage>
        <taxon>Eukaryota</taxon>
        <taxon>Fungi</taxon>
        <taxon>Dikarya</taxon>
        <taxon>Ascomycota</taxon>
        <taxon>Pezizomycotina</taxon>
        <taxon>Eurotiomycetes</taxon>
        <taxon>Chaetothyriomycetidae</taxon>
        <taxon>Chaetothyriales</taxon>
        <taxon>Herpotrichiellaceae</taxon>
        <taxon>Exophiala</taxon>
    </lineage>
</organism>
<dbReference type="Pfam" id="PF00172">
    <property type="entry name" value="Zn_clus"/>
    <property type="match status" value="1"/>
</dbReference>
<dbReference type="InterPro" id="IPR050987">
    <property type="entry name" value="AtrR-like"/>
</dbReference>
<sequence>MSEENQSDGESNSLRTPACDSCRTRKIRCDRKTTCSSCQTARIVCRTTKRHAEKRQRVLVSGRYERELEDVTGRLAGLERTLQRLLDDPNTSGRSPRNSSPALPTPSDNQLIERDVDFAGDSSFVAHSKDVTQAFERTLNTSPIPSSIRDVSAAVATLRTFLNENSGTDGEDSLPANQPLRELVHYPDLSNLTLPPMPAVLRLLRHCKVHQHRFFFETPTLDAQYLTELCQKIYFPTDEYTIATFITVHVSLNCLFRQLPKAVAQELNFSASELRELVATCAKNAETAMLNLRMYMEANYENIEALLFASMMALELSRPSLSWTLISSAARMVQDAGYHRLPSYTTAPECTKKRVVFWIVYALDHSMALNLGRSPNLHDCDITVDRPRVPEELENSYGQVYMSWMDFAELQGQIYEQLYCPRAQRQTAEMRANLARALAQRVIDMKTRFSIDPDSIPSPEFGEESILSMQIVFESTLTLVYRTIPPQPLPSGRQHHPLKFCEEAIASARQALTMHKHAWNVLKDRETDEWHSFLQWTVLWCPFIPYTVLFGNVIADRNANDLELLGNVVGFMEAVANMGPGIGKLHRACRTFYQIATIYLSQPGSDVAASMSQGLNKSSHASIQHPLQHGSSVPVEYGVHPNDTMIPDLPLFPQDWDVMLDGWDLGTDGGPGVMSTFLEQYLPSSDDVRNDISTDGQQPFG</sequence>
<keyword evidence="9" id="KW-1185">Reference proteome</keyword>
<dbReference type="EMBL" id="MU404350">
    <property type="protein sequence ID" value="KAI1618437.1"/>
    <property type="molecule type" value="Genomic_DNA"/>
</dbReference>